<dbReference type="Pfam" id="PF00443">
    <property type="entry name" value="UCH"/>
    <property type="match status" value="1"/>
</dbReference>
<feature type="domain" description="USP" evidence="8">
    <location>
        <begin position="1"/>
        <end position="216"/>
    </location>
</feature>
<keyword evidence="4" id="KW-0645">Protease</keyword>
<evidence type="ECO:0000256" key="3">
    <source>
        <dbReference type="ARBA" id="ARBA00012759"/>
    </source>
</evidence>
<reference evidence="9" key="1">
    <citation type="submission" date="2016-06" db="UniProtKB">
        <authorList>
            <consortium name="WormBaseParasite"/>
        </authorList>
    </citation>
    <scope>IDENTIFICATION</scope>
</reference>
<comment type="similarity">
    <text evidence="2">Belongs to the peptidase C19 family.</text>
</comment>
<evidence type="ECO:0000256" key="5">
    <source>
        <dbReference type="ARBA" id="ARBA00022786"/>
    </source>
</evidence>
<dbReference type="InterPro" id="IPR050164">
    <property type="entry name" value="Peptidase_C19"/>
</dbReference>
<dbReference type="WBParaSite" id="GPUH_0001742901-mRNA-1">
    <property type="protein sequence ID" value="GPUH_0001742901-mRNA-1"/>
    <property type="gene ID" value="GPUH_0001742901"/>
</dbReference>
<keyword evidence="6" id="KW-0378">Hydrolase</keyword>
<sequence>LYEMLNMFVEVWTKEINVLDEMSRQSWHDQIDAELKASYPCCSLKAIASKAIKNNLNDDFTVLSLSLPTVFGQTLTLPELLKNYFALEYLEDASSVIPNESFQRLPSLLIIRVERVGYSGGTFKRYEHVFFPEFLDLRPFCLSKSEKGGEEHCLTGNYQLRAVSVHSGNANGGHFITYRRGIGADNVSTWYRTSDAEVTCFFRSQNFHTFELYSKKGVNIVHILVVFA</sequence>
<evidence type="ECO:0000259" key="8">
    <source>
        <dbReference type="PROSITE" id="PS50235"/>
    </source>
</evidence>
<name>A0A183E8W6_9BILA</name>
<dbReference type="InterPro" id="IPR001394">
    <property type="entry name" value="Peptidase_C19_UCH"/>
</dbReference>
<proteinExistence type="inferred from homology"/>
<comment type="catalytic activity">
    <reaction evidence="1">
        <text>Thiol-dependent hydrolysis of ester, thioester, amide, peptide and isopeptide bonds formed by the C-terminal Gly of ubiquitin (a 76-residue protein attached to proteins as an intracellular targeting signal).</text>
        <dbReference type="EC" id="3.4.19.12"/>
    </reaction>
</comment>
<dbReference type="PROSITE" id="PS50235">
    <property type="entry name" value="USP_3"/>
    <property type="match status" value="1"/>
</dbReference>
<dbReference type="PANTHER" id="PTHR24006:SF888">
    <property type="entry name" value="UBIQUITIN CARBOXYL-TERMINAL HYDROLASE 30"/>
    <property type="match status" value="1"/>
</dbReference>
<dbReference type="Gene3D" id="3.90.70.10">
    <property type="entry name" value="Cysteine proteinases"/>
    <property type="match status" value="1"/>
</dbReference>
<dbReference type="InterPro" id="IPR038765">
    <property type="entry name" value="Papain-like_cys_pep_sf"/>
</dbReference>
<protein>
    <recommendedName>
        <fullName evidence="3">ubiquitinyl hydrolase 1</fullName>
        <ecNumber evidence="3">3.4.19.12</ecNumber>
    </recommendedName>
</protein>
<evidence type="ECO:0000256" key="7">
    <source>
        <dbReference type="ARBA" id="ARBA00022807"/>
    </source>
</evidence>
<dbReference type="InterPro" id="IPR028889">
    <property type="entry name" value="USP"/>
</dbReference>
<dbReference type="GO" id="GO:0004843">
    <property type="term" value="F:cysteine-type deubiquitinase activity"/>
    <property type="evidence" value="ECO:0007669"/>
    <property type="project" value="UniProtKB-EC"/>
</dbReference>
<dbReference type="GO" id="GO:0005634">
    <property type="term" value="C:nucleus"/>
    <property type="evidence" value="ECO:0007669"/>
    <property type="project" value="TreeGrafter"/>
</dbReference>
<dbReference type="GO" id="GO:0006508">
    <property type="term" value="P:proteolysis"/>
    <property type="evidence" value="ECO:0007669"/>
    <property type="project" value="UniProtKB-KW"/>
</dbReference>
<dbReference type="EC" id="3.4.19.12" evidence="3"/>
<dbReference type="SUPFAM" id="SSF54001">
    <property type="entry name" value="Cysteine proteinases"/>
    <property type="match status" value="1"/>
</dbReference>
<dbReference type="PROSITE" id="PS00973">
    <property type="entry name" value="USP_2"/>
    <property type="match status" value="1"/>
</dbReference>
<dbReference type="GO" id="GO:0005829">
    <property type="term" value="C:cytosol"/>
    <property type="evidence" value="ECO:0007669"/>
    <property type="project" value="TreeGrafter"/>
</dbReference>
<keyword evidence="7" id="KW-0788">Thiol protease</keyword>
<evidence type="ECO:0000256" key="6">
    <source>
        <dbReference type="ARBA" id="ARBA00022801"/>
    </source>
</evidence>
<organism evidence="9">
    <name type="scientific">Gongylonema pulchrum</name>
    <dbReference type="NCBI Taxonomy" id="637853"/>
    <lineage>
        <taxon>Eukaryota</taxon>
        <taxon>Metazoa</taxon>
        <taxon>Ecdysozoa</taxon>
        <taxon>Nematoda</taxon>
        <taxon>Chromadorea</taxon>
        <taxon>Rhabditida</taxon>
        <taxon>Spirurina</taxon>
        <taxon>Spiruromorpha</taxon>
        <taxon>Spiruroidea</taxon>
        <taxon>Gongylonematidae</taxon>
        <taxon>Gongylonema</taxon>
    </lineage>
</organism>
<evidence type="ECO:0000313" key="9">
    <source>
        <dbReference type="WBParaSite" id="GPUH_0001742901-mRNA-1"/>
    </source>
</evidence>
<evidence type="ECO:0000256" key="2">
    <source>
        <dbReference type="ARBA" id="ARBA00009085"/>
    </source>
</evidence>
<dbReference type="InterPro" id="IPR018200">
    <property type="entry name" value="USP_CS"/>
</dbReference>
<accession>A0A183E8W6</accession>
<evidence type="ECO:0000256" key="1">
    <source>
        <dbReference type="ARBA" id="ARBA00000707"/>
    </source>
</evidence>
<dbReference type="GO" id="GO:0016579">
    <property type="term" value="P:protein deubiquitination"/>
    <property type="evidence" value="ECO:0007669"/>
    <property type="project" value="InterPro"/>
</dbReference>
<evidence type="ECO:0000256" key="4">
    <source>
        <dbReference type="ARBA" id="ARBA00022670"/>
    </source>
</evidence>
<dbReference type="PANTHER" id="PTHR24006">
    <property type="entry name" value="UBIQUITIN CARBOXYL-TERMINAL HYDROLASE"/>
    <property type="match status" value="1"/>
</dbReference>
<dbReference type="AlphaFoldDB" id="A0A183E8W6"/>
<keyword evidence="5" id="KW-0833">Ubl conjugation pathway</keyword>